<comment type="caution">
    <text evidence="1">The sequence shown here is derived from an EMBL/GenBank/DDBJ whole genome shotgun (WGS) entry which is preliminary data.</text>
</comment>
<accession>A0A645BJ24</accession>
<name>A0A645BJ24_9ZZZZ</name>
<gene>
    <name evidence="1" type="ORF">SDC9_112167</name>
</gene>
<proteinExistence type="predicted"/>
<dbReference type="AlphaFoldDB" id="A0A645BJ24"/>
<dbReference type="EMBL" id="VSSQ01020427">
    <property type="protein sequence ID" value="MPM65272.1"/>
    <property type="molecule type" value="Genomic_DNA"/>
</dbReference>
<protein>
    <submittedName>
        <fullName evidence="1">Uncharacterized protein</fullName>
    </submittedName>
</protein>
<organism evidence="1">
    <name type="scientific">bioreactor metagenome</name>
    <dbReference type="NCBI Taxonomy" id="1076179"/>
    <lineage>
        <taxon>unclassified sequences</taxon>
        <taxon>metagenomes</taxon>
        <taxon>ecological metagenomes</taxon>
    </lineage>
</organism>
<evidence type="ECO:0000313" key="1">
    <source>
        <dbReference type="EMBL" id="MPM65272.1"/>
    </source>
</evidence>
<reference evidence="1" key="1">
    <citation type="submission" date="2019-08" db="EMBL/GenBank/DDBJ databases">
        <authorList>
            <person name="Kucharzyk K."/>
            <person name="Murdoch R.W."/>
            <person name="Higgins S."/>
            <person name="Loffler F."/>
        </authorList>
    </citation>
    <scope>NUCLEOTIDE SEQUENCE</scope>
</reference>
<sequence>MDRKTHIKAFMDAIFTRHRNGGRIHSGGKTIPGHHRKRVAVPCADAVNASFREDEVAVVSALQHHV</sequence>